<gene>
    <name evidence="2" type="ORF">IWX46DRAFT_143262</name>
</gene>
<feature type="region of interest" description="Disordered" evidence="1">
    <location>
        <begin position="34"/>
        <end position="64"/>
    </location>
</feature>
<dbReference type="Proteomes" id="UP001365128">
    <property type="component" value="Unassembled WGS sequence"/>
</dbReference>
<dbReference type="EMBL" id="JBBPDW010000002">
    <property type="protein sequence ID" value="KAK7555864.1"/>
    <property type="molecule type" value="Genomic_DNA"/>
</dbReference>
<accession>A0ABR1MR85</accession>
<evidence type="ECO:0000313" key="3">
    <source>
        <dbReference type="Proteomes" id="UP001365128"/>
    </source>
</evidence>
<organism evidence="2 3">
    <name type="scientific">Phyllosticta citricarpa</name>
    <dbReference type="NCBI Taxonomy" id="55181"/>
    <lineage>
        <taxon>Eukaryota</taxon>
        <taxon>Fungi</taxon>
        <taxon>Dikarya</taxon>
        <taxon>Ascomycota</taxon>
        <taxon>Pezizomycotina</taxon>
        <taxon>Dothideomycetes</taxon>
        <taxon>Dothideomycetes incertae sedis</taxon>
        <taxon>Botryosphaeriales</taxon>
        <taxon>Phyllostictaceae</taxon>
        <taxon>Phyllosticta</taxon>
    </lineage>
</organism>
<evidence type="ECO:0000256" key="1">
    <source>
        <dbReference type="SAM" id="MobiDB-lite"/>
    </source>
</evidence>
<dbReference type="PANTHER" id="PTHR37048">
    <property type="entry name" value="QUESTIONABLE PROTEIN"/>
    <property type="match status" value="1"/>
</dbReference>
<protein>
    <submittedName>
        <fullName evidence="2">Uncharacterized protein</fullName>
    </submittedName>
</protein>
<proteinExistence type="predicted"/>
<keyword evidence="3" id="KW-1185">Reference proteome</keyword>
<sequence length="388" mass="43380">MVSWDYNRAPPRCLVRYSSPVQTHRKAMYSQKPVVPPVGKLNPRNGRQQRSRASTLIPRSVVDTSTQGLHPKLTFAQAVSPTLAPSSPLRFGSCSNDARTNKSPAQKENTQGKPPLQSLRAYSTPAPRWETGNRRNNKRGFSATQSPGSAHDDATELYWRRRGAISVSPASPTGGFPLGSPIEKPQINYNTWILPGRIAFLPRVRKGSLLASQVNEELHEKLANHPVVVMSAPNSRNVVAIAILTSLGGHSVQEKYAKLYSTHPDRACEFGRDFLLIKHGNSLPHDDTPLLILRDGKQMGRRSYVSVAYGSFYVQAQDLTLYRENGVGRDSQLFLDDASFKKLVEYRDKRHRDQQSIDRVKWPRGTRRPSEAQLRTNHMAKLPFAALS</sequence>
<feature type="compositionally biased region" description="Polar residues" evidence="1">
    <location>
        <begin position="45"/>
        <end position="54"/>
    </location>
</feature>
<reference evidence="2 3" key="1">
    <citation type="submission" date="2024-04" db="EMBL/GenBank/DDBJ databases">
        <title>Phyllosticta paracitricarpa is synonymous to the EU quarantine fungus P. citricarpa based on phylogenomic analyses.</title>
        <authorList>
            <consortium name="Lawrence Berkeley National Laboratory"/>
            <person name="Van Ingen-Buijs V.A."/>
            <person name="Van Westerhoven A.C."/>
            <person name="Haridas S."/>
            <person name="Skiadas P."/>
            <person name="Martin F."/>
            <person name="Groenewald J.Z."/>
            <person name="Crous P.W."/>
            <person name="Seidl M.F."/>
        </authorList>
    </citation>
    <scope>NUCLEOTIDE SEQUENCE [LARGE SCALE GENOMIC DNA]</scope>
    <source>
        <strain evidence="2 3">CBS 122670</strain>
    </source>
</reference>
<evidence type="ECO:0000313" key="2">
    <source>
        <dbReference type="EMBL" id="KAK7555864.1"/>
    </source>
</evidence>
<feature type="compositionally biased region" description="Polar residues" evidence="1">
    <location>
        <begin position="93"/>
        <end position="112"/>
    </location>
</feature>
<comment type="caution">
    <text evidence="2">The sequence shown here is derived from an EMBL/GenBank/DDBJ whole genome shotgun (WGS) entry which is preliminary data.</text>
</comment>
<dbReference type="PANTHER" id="PTHR37048:SF2">
    <property type="entry name" value="QUESTIONABLE PROTEIN"/>
    <property type="match status" value="1"/>
</dbReference>
<name>A0ABR1MR85_9PEZI</name>
<feature type="region of interest" description="Disordered" evidence="1">
    <location>
        <begin position="87"/>
        <end position="151"/>
    </location>
</feature>